<keyword evidence="3" id="KW-0067">ATP-binding</keyword>
<sequence>MLCGLLKPDSGTVSGIAPEEIALQFQENRLFPWRTAGQQIADVLPAERREEARRYLALTELTGEADTLPAALSGGMARRLALARTLALGGRLYVLDEPFAGVDEACRDRILARIRARGVPVLLAAHEEGLLRQADRVVQITRSGG</sequence>
<evidence type="ECO:0000256" key="1">
    <source>
        <dbReference type="ARBA" id="ARBA00022448"/>
    </source>
</evidence>
<reference evidence="3" key="1">
    <citation type="submission" date="2019-08" db="EMBL/GenBank/DDBJ databases">
        <authorList>
            <person name="Kucharzyk K."/>
            <person name="Murdoch R.W."/>
            <person name="Higgins S."/>
            <person name="Loffler F."/>
        </authorList>
    </citation>
    <scope>NUCLEOTIDE SEQUENCE</scope>
</reference>
<keyword evidence="1" id="KW-0813">Transport</keyword>
<keyword evidence="3" id="KW-0378">Hydrolase</keyword>
<dbReference type="EMBL" id="VSSQ01053038">
    <property type="protein sequence ID" value="MPN07077.1"/>
    <property type="molecule type" value="Genomic_DNA"/>
</dbReference>
<dbReference type="GO" id="GO:0016887">
    <property type="term" value="F:ATP hydrolysis activity"/>
    <property type="evidence" value="ECO:0007669"/>
    <property type="project" value="InterPro"/>
</dbReference>
<evidence type="ECO:0000313" key="3">
    <source>
        <dbReference type="EMBL" id="MPN07077.1"/>
    </source>
</evidence>
<evidence type="ECO:0000259" key="2">
    <source>
        <dbReference type="Pfam" id="PF00005"/>
    </source>
</evidence>
<name>A0A645EYR6_9ZZZZ</name>
<dbReference type="AlphaFoldDB" id="A0A645EYR6"/>
<dbReference type="Gene3D" id="3.40.50.300">
    <property type="entry name" value="P-loop containing nucleotide triphosphate hydrolases"/>
    <property type="match status" value="1"/>
</dbReference>
<dbReference type="PANTHER" id="PTHR42788:SF13">
    <property type="entry name" value="ALIPHATIC SULFONATES IMPORT ATP-BINDING PROTEIN SSUB"/>
    <property type="match status" value="1"/>
</dbReference>
<dbReference type="PANTHER" id="PTHR42788">
    <property type="entry name" value="TAURINE IMPORT ATP-BINDING PROTEIN-RELATED"/>
    <property type="match status" value="1"/>
</dbReference>
<dbReference type="InterPro" id="IPR027417">
    <property type="entry name" value="P-loop_NTPase"/>
</dbReference>
<dbReference type="SUPFAM" id="SSF52540">
    <property type="entry name" value="P-loop containing nucleoside triphosphate hydrolases"/>
    <property type="match status" value="1"/>
</dbReference>
<dbReference type="EC" id="3.6.3.-" evidence="3"/>
<feature type="domain" description="ABC transporter" evidence="2">
    <location>
        <begin position="1"/>
        <end position="100"/>
    </location>
</feature>
<dbReference type="InterPro" id="IPR003439">
    <property type="entry name" value="ABC_transporter-like_ATP-bd"/>
</dbReference>
<keyword evidence="3" id="KW-0547">Nucleotide-binding</keyword>
<proteinExistence type="predicted"/>
<protein>
    <submittedName>
        <fullName evidence="3">Aliphatic sulfonates import ATP-binding protein SsuB</fullName>
        <ecNumber evidence="3">3.6.3.-</ecNumber>
    </submittedName>
</protein>
<dbReference type="InterPro" id="IPR050166">
    <property type="entry name" value="ABC_transporter_ATP-bind"/>
</dbReference>
<accession>A0A645EYR6</accession>
<dbReference type="GO" id="GO:0005524">
    <property type="term" value="F:ATP binding"/>
    <property type="evidence" value="ECO:0007669"/>
    <property type="project" value="UniProtKB-KW"/>
</dbReference>
<gene>
    <name evidence="3" type="primary">ssuB_35</name>
    <name evidence="3" type="ORF">SDC9_154336</name>
</gene>
<comment type="caution">
    <text evidence="3">The sequence shown here is derived from an EMBL/GenBank/DDBJ whole genome shotgun (WGS) entry which is preliminary data.</text>
</comment>
<dbReference type="Pfam" id="PF00005">
    <property type="entry name" value="ABC_tran"/>
    <property type="match status" value="1"/>
</dbReference>
<organism evidence="3">
    <name type="scientific">bioreactor metagenome</name>
    <dbReference type="NCBI Taxonomy" id="1076179"/>
    <lineage>
        <taxon>unclassified sequences</taxon>
        <taxon>metagenomes</taxon>
        <taxon>ecological metagenomes</taxon>
    </lineage>
</organism>